<dbReference type="EMBL" id="CALOZG010000003">
    <property type="protein sequence ID" value="CAH4000775.1"/>
    <property type="molecule type" value="Genomic_DNA"/>
</dbReference>
<proteinExistence type="predicted"/>
<feature type="compositionally biased region" description="Low complexity" evidence="1">
    <location>
        <begin position="108"/>
        <end position="118"/>
    </location>
</feature>
<dbReference type="CDD" id="cd01650">
    <property type="entry name" value="RT_nLTR_like"/>
    <property type="match status" value="1"/>
</dbReference>
<comment type="caution">
    <text evidence="3">The sequence shown here is derived from an EMBL/GenBank/DDBJ whole genome shotgun (WGS) entry which is preliminary data.</text>
</comment>
<dbReference type="PROSITE" id="PS50878">
    <property type="entry name" value="RT_POL"/>
    <property type="match status" value="1"/>
</dbReference>
<dbReference type="Pfam" id="PF00078">
    <property type="entry name" value="RVT_1"/>
    <property type="match status" value="1"/>
</dbReference>
<dbReference type="Pfam" id="PF14529">
    <property type="entry name" value="Exo_endo_phos_2"/>
    <property type="match status" value="1"/>
</dbReference>
<feature type="domain" description="Reverse transcriptase" evidence="2">
    <location>
        <begin position="872"/>
        <end position="1079"/>
    </location>
</feature>
<dbReference type="SUPFAM" id="SSF56219">
    <property type="entry name" value="DNase I-like"/>
    <property type="match status" value="1"/>
</dbReference>
<dbReference type="Gene3D" id="3.60.10.10">
    <property type="entry name" value="Endonuclease/exonuclease/phosphatase"/>
    <property type="match status" value="1"/>
</dbReference>
<feature type="compositionally biased region" description="Low complexity" evidence="1">
    <location>
        <begin position="186"/>
        <end position="203"/>
    </location>
</feature>
<dbReference type="GO" id="GO:0003824">
    <property type="term" value="F:catalytic activity"/>
    <property type="evidence" value="ECO:0007669"/>
    <property type="project" value="InterPro"/>
</dbReference>
<keyword evidence="4" id="KW-1185">Reference proteome</keyword>
<gene>
    <name evidence="3" type="ORF">PIBRA_LOCUS2616</name>
</gene>
<evidence type="ECO:0000313" key="4">
    <source>
        <dbReference type="Proteomes" id="UP001152562"/>
    </source>
</evidence>
<name>A0A9P0T766_PIEBR</name>
<reference evidence="3" key="1">
    <citation type="submission" date="2022-05" db="EMBL/GenBank/DDBJ databases">
        <authorList>
            <person name="Okamura Y."/>
        </authorList>
    </citation>
    <scope>NUCLEOTIDE SEQUENCE</scope>
</reference>
<feature type="compositionally biased region" description="Low complexity" evidence="1">
    <location>
        <begin position="163"/>
        <end position="177"/>
    </location>
</feature>
<dbReference type="Proteomes" id="UP001152562">
    <property type="component" value="Unassembled WGS sequence"/>
</dbReference>
<dbReference type="InterPro" id="IPR043502">
    <property type="entry name" value="DNA/RNA_pol_sf"/>
</dbReference>
<dbReference type="PANTHER" id="PTHR19446">
    <property type="entry name" value="REVERSE TRANSCRIPTASES"/>
    <property type="match status" value="1"/>
</dbReference>
<sequence>MCTGTHLHSTLPPPSECSGIDDILRMLDRDPGFSAASSPRTAFESDLIFLAQSAACSFASRGMLRAMARYAKSREETLRNSGMLESPLTEAEQRELALVRDECRFPARTPATPVRRPFSAVDPGSEGESAAKRPCAPSYAPGLPGEPRLAPGRRLDMGPSVLPPSETDPPSDTSPPSVTAPPPAAPLAGRAASAIAPSGATDATSFGPDDPVAPVGDGAAPRMPVAPSYAVMVAAPTVHAQPPRAPEAPKKPAYPPIATMAATPAVAPPTSGVAPKGDEDVFTTVRRRTRRGGRKRRAPPSLAAQEASRAAAIHAVTTDVATRAAGATHPSQAAQATHAAQPTTPAPECAATAPPPPRTAPPPRHASRGKSSPALQESGIGLQRPNPRSQSQIMGGLRLVHWNVRGLAGKANYLKHLLHSQDIDVALVSETFLAETTRLRLPGYEVYRQHHVDSSGRAYRDLAVMVRRRIPHRLLPEVAVTECAALGVELQLAGRPTGFFAVYAPPNNRYNSADIRALLTAAHPCVMAGDWNAKHPAWNSRVENPRGRRLLHDAETLDFSVSGPDMPTHYPDQANHREDTLDIVVHQGLTCQMTQDVIVDEFLSDHLPVVVTLLDAAPKMAPRTPPRRRCIDWRVFERALDEAPQPRPPDTPASINESATSFTVLLQSALAAATTERPLPTTYTQLPPRLLALIRRKRALRRRWQLTRCPRMRAELRAVAERVKTALNDHATESWERGLDEASTDWVRLHRLCRRLNGAADPIRPLRHPDGTLRYDAEGRAELFADHLQRQFSPNPAEDPARALEVETAVAEQLGAPPPADEEVLFFSPSAVKKHAARLKLRKAPGPDGITNAALRHLPHRAVVTLMRLYNAILRTAHFPDPWKEAQVIMLPKKGKSVFDPASYRPISLLATQSKLFEAMLLPTIRRHFTPRPEQFGFRSEHSTTLQLSRVLHDITAALNKKEVAAAVFLDMEKAFDRVWHAGLVCRLLDSDIPRRVVAIIRSFLLNRRFHVSVEGAKSSCRPIAAGVPQGSCLSPSLYSIYTNDVPVAAGTPTDCNKNSKRSGTKQIPVPGIEPEPPG</sequence>
<accession>A0A9P0T766</accession>
<dbReference type="AlphaFoldDB" id="A0A9P0T766"/>
<feature type="region of interest" description="Disordered" evidence="1">
    <location>
        <begin position="323"/>
        <end position="390"/>
    </location>
</feature>
<evidence type="ECO:0000256" key="1">
    <source>
        <dbReference type="SAM" id="MobiDB-lite"/>
    </source>
</evidence>
<dbReference type="GO" id="GO:0071897">
    <property type="term" value="P:DNA biosynthetic process"/>
    <property type="evidence" value="ECO:0007669"/>
    <property type="project" value="UniProtKB-ARBA"/>
</dbReference>
<feature type="compositionally biased region" description="Basic residues" evidence="1">
    <location>
        <begin position="286"/>
        <end position="298"/>
    </location>
</feature>
<evidence type="ECO:0000313" key="3">
    <source>
        <dbReference type="EMBL" id="CAH4000775.1"/>
    </source>
</evidence>
<dbReference type="InterPro" id="IPR036691">
    <property type="entry name" value="Endo/exonu/phosph_ase_sf"/>
</dbReference>
<protein>
    <recommendedName>
        <fullName evidence="2">Reverse transcriptase domain-containing protein</fullName>
    </recommendedName>
</protein>
<feature type="region of interest" description="Disordered" evidence="1">
    <location>
        <begin position="1052"/>
        <end position="1079"/>
    </location>
</feature>
<feature type="compositionally biased region" description="Low complexity" evidence="1">
    <location>
        <begin position="327"/>
        <end position="352"/>
    </location>
</feature>
<evidence type="ECO:0000259" key="2">
    <source>
        <dbReference type="PROSITE" id="PS50878"/>
    </source>
</evidence>
<dbReference type="InterPro" id="IPR005135">
    <property type="entry name" value="Endo/exonuclease/phosphatase"/>
</dbReference>
<organism evidence="3 4">
    <name type="scientific">Pieris brassicae</name>
    <name type="common">White butterfly</name>
    <name type="synonym">Large white butterfly</name>
    <dbReference type="NCBI Taxonomy" id="7116"/>
    <lineage>
        <taxon>Eukaryota</taxon>
        <taxon>Metazoa</taxon>
        <taxon>Ecdysozoa</taxon>
        <taxon>Arthropoda</taxon>
        <taxon>Hexapoda</taxon>
        <taxon>Insecta</taxon>
        <taxon>Pterygota</taxon>
        <taxon>Neoptera</taxon>
        <taxon>Endopterygota</taxon>
        <taxon>Lepidoptera</taxon>
        <taxon>Glossata</taxon>
        <taxon>Ditrysia</taxon>
        <taxon>Papilionoidea</taxon>
        <taxon>Pieridae</taxon>
        <taxon>Pierinae</taxon>
        <taxon>Pieris</taxon>
    </lineage>
</organism>
<feature type="region of interest" description="Disordered" evidence="1">
    <location>
        <begin position="286"/>
        <end position="310"/>
    </location>
</feature>
<feature type="region of interest" description="Disordered" evidence="1">
    <location>
        <begin position="108"/>
        <end position="219"/>
    </location>
</feature>
<feature type="compositionally biased region" description="Pro residues" evidence="1">
    <location>
        <begin position="353"/>
        <end position="364"/>
    </location>
</feature>
<dbReference type="InterPro" id="IPR000477">
    <property type="entry name" value="RT_dom"/>
</dbReference>
<dbReference type="SUPFAM" id="SSF56672">
    <property type="entry name" value="DNA/RNA polymerases"/>
    <property type="match status" value="1"/>
</dbReference>